<dbReference type="PANTHER" id="PTHR13437">
    <property type="entry name" value="NUCLEOPORIN P58/P45 NUCLEOPORIN-LIKE PROTEIN 1"/>
    <property type="match status" value="1"/>
</dbReference>
<proteinExistence type="predicted"/>
<dbReference type="GO" id="GO:0008139">
    <property type="term" value="F:nuclear localization sequence binding"/>
    <property type="evidence" value="ECO:0007669"/>
    <property type="project" value="InterPro"/>
</dbReference>
<dbReference type="GO" id="GO:0015031">
    <property type="term" value="P:protein transport"/>
    <property type="evidence" value="ECO:0007669"/>
    <property type="project" value="UniProtKB-KW"/>
</dbReference>
<evidence type="ECO:0000313" key="9">
    <source>
        <dbReference type="EMBL" id="CAF9917679.1"/>
    </source>
</evidence>
<keyword evidence="6" id="KW-0906">Nuclear pore complex</keyword>
<accession>A0A8H3IL59</accession>
<dbReference type="OrthoDB" id="2538017at2759"/>
<organism evidence="9 10">
    <name type="scientific">Imshaugia aleurites</name>
    <dbReference type="NCBI Taxonomy" id="172621"/>
    <lineage>
        <taxon>Eukaryota</taxon>
        <taxon>Fungi</taxon>
        <taxon>Dikarya</taxon>
        <taxon>Ascomycota</taxon>
        <taxon>Pezizomycotina</taxon>
        <taxon>Lecanoromycetes</taxon>
        <taxon>OSLEUM clade</taxon>
        <taxon>Lecanoromycetidae</taxon>
        <taxon>Lecanorales</taxon>
        <taxon>Lecanorineae</taxon>
        <taxon>Parmeliaceae</taxon>
        <taxon>Imshaugia</taxon>
    </lineage>
</organism>
<keyword evidence="4" id="KW-0653">Protein transport</keyword>
<evidence type="ECO:0000256" key="2">
    <source>
        <dbReference type="ARBA" id="ARBA00022448"/>
    </source>
</evidence>
<keyword evidence="7" id="KW-0539">Nucleus</keyword>
<keyword evidence="2" id="KW-0813">Transport</keyword>
<dbReference type="EMBL" id="CAJPDT010000019">
    <property type="protein sequence ID" value="CAF9917679.1"/>
    <property type="molecule type" value="Genomic_DNA"/>
</dbReference>
<dbReference type="Pfam" id="PF13634">
    <property type="entry name" value="Nucleoporin_FG"/>
    <property type="match status" value="2"/>
</dbReference>
<dbReference type="Proteomes" id="UP000664534">
    <property type="component" value="Unassembled WGS sequence"/>
</dbReference>
<feature type="region of interest" description="Disordered" evidence="8">
    <location>
        <begin position="21"/>
        <end position="243"/>
    </location>
</feature>
<gene>
    <name evidence="9" type="ORF">IMSHALPRED_003718</name>
</gene>
<protein>
    <submittedName>
        <fullName evidence="9">Uncharacterized protein</fullName>
    </submittedName>
</protein>
<dbReference type="Pfam" id="PF21121">
    <property type="entry name" value="Nup49_C"/>
    <property type="match status" value="1"/>
</dbReference>
<evidence type="ECO:0000256" key="1">
    <source>
        <dbReference type="ARBA" id="ARBA00004567"/>
    </source>
</evidence>
<dbReference type="GO" id="GO:0051028">
    <property type="term" value="P:mRNA transport"/>
    <property type="evidence" value="ECO:0007669"/>
    <property type="project" value="UniProtKB-KW"/>
</dbReference>
<dbReference type="InterPro" id="IPR024882">
    <property type="entry name" value="NUP58/p45/49"/>
</dbReference>
<evidence type="ECO:0000256" key="7">
    <source>
        <dbReference type="ARBA" id="ARBA00023242"/>
    </source>
</evidence>
<feature type="compositionally biased region" description="Low complexity" evidence="8">
    <location>
        <begin position="131"/>
        <end position="155"/>
    </location>
</feature>
<evidence type="ECO:0000313" key="10">
    <source>
        <dbReference type="Proteomes" id="UP000664534"/>
    </source>
</evidence>
<feature type="compositionally biased region" description="Polar residues" evidence="8">
    <location>
        <begin position="180"/>
        <end position="222"/>
    </location>
</feature>
<evidence type="ECO:0000256" key="8">
    <source>
        <dbReference type="SAM" id="MobiDB-lite"/>
    </source>
</evidence>
<dbReference type="GO" id="GO:0017056">
    <property type="term" value="F:structural constituent of nuclear pore"/>
    <property type="evidence" value="ECO:0007669"/>
    <property type="project" value="InterPro"/>
</dbReference>
<reference evidence="9" key="1">
    <citation type="submission" date="2021-03" db="EMBL/GenBank/DDBJ databases">
        <authorList>
            <person name="Tagirdzhanova G."/>
        </authorList>
    </citation>
    <scope>NUCLEOTIDE SEQUENCE</scope>
</reference>
<dbReference type="GO" id="GO:0005643">
    <property type="term" value="C:nuclear pore"/>
    <property type="evidence" value="ECO:0007669"/>
    <property type="project" value="UniProtKB-SubCell"/>
</dbReference>
<dbReference type="PANTHER" id="PTHR13437:SF2">
    <property type="entry name" value="NUCLEOPORIN P58_P45"/>
    <property type="match status" value="1"/>
</dbReference>
<sequence length="514" mass="55600">MDTALTTLTRAAEENHINLRSSAQSSLPPPSSGKPATSLFGAFNTSQPPQNTTQAQTSSLFGTTSQPTQTSSLFGNTTTQPVQTSSLFGNTTNQPTQTSSLFGNTTSQPVQTSSLFGNTTLQPPQGGGMFGSNQNQVGNIQQQQQSSNLFGGNQSAQSGGGLFGSQQNNQQTAGGLFGSTIAQQPQPQPTNIFGSVGQNQTQQSQNSLFGGTGSQNKSSSLFGNIPGPAQNPQSTIQPPPARKLFPSQIGQYTQQQQTVPGVRILDVNQLRSTTRFNDLHEDLQKVIEYVDNFILGQIRCQEECAQHTEDIDQKCHQIPPDVEYCTKTLDTMQQALENDAESIAFAKGLVKLDVADAKLSFKTIQNLKMPQQFHQSGTWNTMGISQSGASSFPEEDAEVGASRNIVEYFSKQADEMSNTLNTYKRNVGQVEAYLKGVESNTMQKMQQMMFNRGQNGGEKSAEEQVRQLAAVLRDFEHGMTAVAARVGSNRDKIQQVMLGPEDTVGGLRTRYGIL</sequence>
<dbReference type="InterPro" id="IPR025574">
    <property type="entry name" value="Nucleoporin_FG_rpt"/>
</dbReference>
<comment type="subcellular location">
    <subcellularLocation>
        <location evidence="1">Nucleus</location>
        <location evidence="1">Nuclear pore complex</location>
    </subcellularLocation>
</comment>
<evidence type="ECO:0000256" key="5">
    <source>
        <dbReference type="ARBA" id="ARBA00023010"/>
    </source>
</evidence>
<feature type="compositionally biased region" description="Polar residues" evidence="8">
    <location>
        <begin position="43"/>
        <end position="123"/>
    </location>
</feature>
<dbReference type="AlphaFoldDB" id="A0A8H3IL59"/>
<comment type="caution">
    <text evidence="9">The sequence shown here is derived from an EMBL/GenBank/DDBJ whole genome shotgun (WGS) entry which is preliminary data.</text>
</comment>
<feature type="compositionally biased region" description="Polar residues" evidence="8">
    <location>
        <begin position="164"/>
        <end position="173"/>
    </location>
</feature>
<name>A0A8H3IL59_9LECA</name>
<keyword evidence="5" id="KW-0811">Translocation</keyword>
<evidence type="ECO:0000256" key="4">
    <source>
        <dbReference type="ARBA" id="ARBA00022927"/>
    </source>
</evidence>
<keyword evidence="3" id="KW-0509">mRNA transport</keyword>
<keyword evidence="10" id="KW-1185">Reference proteome</keyword>
<evidence type="ECO:0000256" key="3">
    <source>
        <dbReference type="ARBA" id="ARBA00022816"/>
    </source>
</evidence>
<evidence type="ECO:0000256" key="6">
    <source>
        <dbReference type="ARBA" id="ARBA00023132"/>
    </source>
</evidence>